<protein>
    <submittedName>
        <fullName evidence="1">HopJ type III effector protein</fullName>
    </submittedName>
</protein>
<accession>V6S3E6</accession>
<dbReference type="RefSeq" id="WP_023571431.1">
    <property type="nucleotide sequence ID" value="NZ_AVBI01000019.1"/>
</dbReference>
<keyword evidence="2" id="KW-1185">Reference proteome</keyword>
<organism evidence="1 2">
    <name type="scientific">Flavobacterium cauense R2A-7</name>
    <dbReference type="NCBI Taxonomy" id="1341154"/>
    <lineage>
        <taxon>Bacteria</taxon>
        <taxon>Pseudomonadati</taxon>
        <taxon>Bacteroidota</taxon>
        <taxon>Flavobacteriia</taxon>
        <taxon>Flavobacteriales</taxon>
        <taxon>Flavobacteriaceae</taxon>
        <taxon>Flavobacterium</taxon>
    </lineage>
</organism>
<dbReference type="STRING" id="1341154.FCR2A7T_23210"/>
<dbReference type="AlphaFoldDB" id="V6S3E6"/>
<dbReference type="Gene3D" id="3.20.160.10">
    <property type="entry name" value="vpa0580 domain like"/>
    <property type="match status" value="1"/>
</dbReference>
<gene>
    <name evidence="1" type="ORF">IP98_00419</name>
</gene>
<name>V6S3E6_9FLAO</name>
<dbReference type="OrthoDB" id="9790826at2"/>
<dbReference type="Proteomes" id="UP000319848">
    <property type="component" value="Unassembled WGS sequence"/>
</dbReference>
<comment type="caution">
    <text evidence="1">The sequence shown here is derived from an EMBL/GenBank/DDBJ whole genome shotgun (WGS) entry which is preliminary data.</text>
</comment>
<dbReference type="Pfam" id="PF08888">
    <property type="entry name" value="HopJ"/>
    <property type="match status" value="1"/>
</dbReference>
<dbReference type="InterPro" id="IPR038604">
    <property type="entry name" value="HopJ_sf"/>
</dbReference>
<reference evidence="1 2" key="1">
    <citation type="journal article" date="2015" name="Stand. Genomic Sci.">
        <title>Genomic Encyclopedia of Bacterial and Archaeal Type Strains, Phase III: the genomes of soil and plant-associated and newly described type strains.</title>
        <authorList>
            <person name="Whitman W.B."/>
            <person name="Woyke T."/>
            <person name="Klenk H.P."/>
            <person name="Zhou Y."/>
            <person name="Lilburn T.G."/>
            <person name="Beck B.J."/>
            <person name="De Vos P."/>
            <person name="Vandamme P."/>
            <person name="Eisen J.A."/>
            <person name="Garrity G."/>
            <person name="Hugenholtz P."/>
            <person name="Kyrpides N.C."/>
        </authorList>
    </citation>
    <scope>NUCLEOTIDE SEQUENCE [LARGE SCALE GENOMIC DNA]</scope>
    <source>
        <strain evidence="1 2">CGMCC 1.7270</strain>
    </source>
</reference>
<dbReference type="EMBL" id="VLKQ01000001">
    <property type="protein sequence ID" value="TWI15426.1"/>
    <property type="molecule type" value="Genomic_DNA"/>
</dbReference>
<evidence type="ECO:0000313" key="2">
    <source>
        <dbReference type="Proteomes" id="UP000319848"/>
    </source>
</evidence>
<dbReference type="InterPro" id="IPR014984">
    <property type="entry name" value="HopJ"/>
</dbReference>
<sequence>MKNLIDKIQNQPETILFPEVIEYIDSEYDFTPTRFTNGNTVNEANQNNGSCKIFFFAKIQGLTTELTLHLFGDFYRIDVQQNPEGTNHQNIRNFMKSGWEGIQYDGVALQPK</sequence>
<proteinExistence type="predicted"/>
<evidence type="ECO:0000313" key="1">
    <source>
        <dbReference type="EMBL" id="TWI15426.1"/>
    </source>
</evidence>